<dbReference type="Proteomes" id="UP001459277">
    <property type="component" value="Unassembled WGS sequence"/>
</dbReference>
<evidence type="ECO:0000313" key="3">
    <source>
        <dbReference type="Proteomes" id="UP001459277"/>
    </source>
</evidence>
<reference evidence="2 3" key="1">
    <citation type="submission" date="2024-01" db="EMBL/GenBank/DDBJ databases">
        <title>A telomere-to-telomere, gap-free genome of sweet tea (Lithocarpus litseifolius).</title>
        <authorList>
            <person name="Zhou J."/>
        </authorList>
    </citation>
    <scope>NUCLEOTIDE SEQUENCE [LARGE SCALE GENOMIC DNA]</scope>
    <source>
        <strain evidence="2">Zhou-2022a</strain>
        <tissue evidence="2">Leaf</tissue>
    </source>
</reference>
<evidence type="ECO:0000256" key="1">
    <source>
        <dbReference type="SAM" id="MobiDB-lite"/>
    </source>
</evidence>
<feature type="non-terminal residue" evidence="2">
    <location>
        <position position="1"/>
    </location>
</feature>
<protein>
    <submittedName>
        <fullName evidence="2">Uncharacterized protein</fullName>
    </submittedName>
</protein>
<feature type="region of interest" description="Disordered" evidence="1">
    <location>
        <begin position="1"/>
        <end position="30"/>
    </location>
</feature>
<accession>A0AAW2D6F4</accession>
<comment type="caution">
    <text evidence="2">The sequence shown here is derived from an EMBL/GenBank/DDBJ whole genome shotgun (WGS) entry which is preliminary data.</text>
</comment>
<keyword evidence="3" id="KW-1185">Reference proteome</keyword>
<organism evidence="2 3">
    <name type="scientific">Lithocarpus litseifolius</name>
    <dbReference type="NCBI Taxonomy" id="425828"/>
    <lineage>
        <taxon>Eukaryota</taxon>
        <taxon>Viridiplantae</taxon>
        <taxon>Streptophyta</taxon>
        <taxon>Embryophyta</taxon>
        <taxon>Tracheophyta</taxon>
        <taxon>Spermatophyta</taxon>
        <taxon>Magnoliopsida</taxon>
        <taxon>eudicotyledons</taxon>
        <taxon>Gunneridae</taxon>
        <taxon>Pentapetalae</taxon>
        <taxon>rosids</taxon>
        <taxon>fabids</taxon>
        <taxon>Fagales</taxon>
        <taxon>Fagaceae</taxon>
        <taxon>Lithocarpus</taxon>
    </lineage>
</organism>
<name>A0AAW2D6F4_9ROSI</name>
<dbReference type="AlphaFoldDB" id="A0AAW2D6F4"/>
<sequence length="79" mass="8685">PQEIPVPKTETKCWGKEEDDEPLEGTATSSTLQQDKVAAELNVEALTIDNTKSTVKKYLDEPLDAHITAVPLISHITKI</sequence>
<dbReference type="EMBL" id="JAZDWU010000004">
    <property type="protein sequence ID" value="KAL0004910.1"/>
    <property type="molecule type" value="Genomic_DNA"/>
</dbReference>
<gene>
    <name evidence="2" type="ORF">SO802_012471</name>
</gene>
<evidence type="ECO:0000313" key="2">
    <source>
        <dbReference type="EMBL" id="KAL0004910.1"/>
    </source>
</evidence>
<proteinExistence type="predicted"/>